<dbReference type="EMBL" id="JBHSMI010000012">
    <property type="protein sequence ID" value="MFC5402447.1"/>
    <property type="molecule type" value="Genomic_DNA"/>
</dbReference>
<dbReference type="Proteomes" id="UP001596113">
    <property type="component" value="Unassembled WGS sequence"/>
</dbReference>
<evidence type="ECO:0000256" key="1">
    <source>
        <dbReference type="SAM" id="Phobius"/>
    </source>
</evidence>
<name>A0ABW0HRD7_9BACL</name>
<reference evidence="3" key="1">
    <citation type="journal article" date="2019" name="Int. J. Syst. Evol. Microbiol.">
        <title>The Global Catalogue of Microorganisms (GCM) 10K type strain sequencing project: providing services to taxonomists for standard genome sequencing and annotation.</title>
        <authorList>
            <consortium name="The Broad Institute Genomics Platform"/>
            <consortium name="The Broad Institute Genome Sequencing Center for Infectious Disease"/>
            <person name="Wu L."/>
            <person name="Ma J."/>
        </authorList>
    </citation>
    <scope>NUCLEOTIDE SEQUENCE [LARGE SCALE GENOMIC DNA]</scope>
    <source>
        <strain evidence="3">CGMCC 1.18575</strain>
    </source>
</reference>
<proteinExistence type="predicted"/>
<evidence type="ECO:0000313" key="3">
    <source>
        <dbReference type="Proteomes" id="UP001596113"/>
    </source>
</evidence>
<gene>
    <name evidence="2" type="ORF">ACFPOF_06820</name>
</gene>
<keyword evidence="1" id="KW-0472">Membrane</keyword>
<accession>A0ABW0HRD7</accession>
<keyword evidence="1" id="KW-0812">Transmembrane</keyword>
<feature type="transmembrane region" description="Helical" evidence="1">
    <location>
        <begin position="45"/>
        <end position="61"/>
    </location>
</feature>
<evidence type="ECO:0008006" key="4">
    <source>
        <dbReference type="Google" id="ProtNLM"/>
    </source>
</evidence>
<organism evidence="2 3">
    <name type="scientific">Cohnella soli</name>
    <dbReference type="NCBI Taxonomy" id="425005"/>
    <lineage>
        <taxon>Bacteria</taxon>
        <taxon>Bacillati</taxon>
        <taxon>Bacillota</taxon>
        <taxon>Bacilli</taxon>
        <taxon>Bacillales</taxon>
        <taxon>Paenibacillaceae</taxon>
        <taxon>Cohnella</taxon>
    </lineage>
</organism>
<protein>
    <recommendedName>
        <fullName evidence="4">TrbC/VirB2 family protein</fullName>
    </recommendedName>
</protein>
<dbReference type="RefSeq" id="WP_378130905.1">
    <property type="nucleotide sequence ID" value="NZ_JBHSMI010000012.1"/>
</dbReference>
<keyword evidence="1" id="KW-1133">Transmembrane helix</keyword>
<sequence>MKNQKHQMTLRVVLLTLTIFTFLAPVVFAATPGEKIGNSVSSNVNGLIPAVLGCIGIYFLVTRDWIKMASAFAITILVAIFMNWTWVSGIATKLYNAFLA</sequence>
<evidence type="ECO:0000313" key="2">
    <source>
        <dbReference type="EMBL" id="MFC5402447.1"/>
    </source>
</evidence>
<comment type="caution">
    <text evidence="2">The sequence shown here is derived from an EMBL/GenBank/DDBJ whole genome shotgun (WGS) entry which is preliminary data.</text>
</comment>
<keyword evidence="3" id="KW-1185">Reference proteome</keyword>
<feature type="transmembrane region" description="Helical" evidence="1">
    <location>
        <begin position="68"/>
        <end position="87"/>
    </location>
</feature>